<evidence type="ECO:0000256" key="4">
    <source>
        <dbReference type="ARBA" id="ARBA00007837"/>
    </source>
</evidence>
<dbReference type="GO" id="GO:0008986">
    <property type="term" value="F:pyruvate, water dikinase activity"/>
    <property type="evidence" value="ECO:0007669"/>
    <property type="project" value="UniProtKB-EC"/>
</dbReference>
<dbReference type="GO" id="GO:0005524">
    <property type="term" value="F:ATP binding"/>
    <property type="evidence" value="ECO:0007669"/>
    <property type="project" value="UniProtKB-KW"/>
</dbReference>
<organism evidence="17 18">
    <name type="scientific">Methylocaldum marinum</name>
    <dbReference type="NCBI Taxonomy" id="1432792"/>
    <lineage>
        <taxon>Bacteria</taxon>
        <taxon>Pseudomonadati</taxon>
        <taxon>Pseudomonadota</taxon>
        <taxon>Gammaproteobacteria</taxon>
        <taxon>Methylococcales</taxon>
        <taxon>Methylococcaceae</taxon>
        <taxon>Methylocaldum</taxon>
    </lineage>
</organism>
<dbReference type="GO" id="GO:0006094">
    <property type="term" value="P:gluconeogenesis"/>
    <property type="evidence" value="ECO:0007669"/>
    <property type="project" value="UniProtKB-UniPathway"/>
</dbReference>
<comment type="catalytic activity">
    <reaction evidence="14">
        <text>pyruvate + ATP + H2O = phosphoenolpyruvate + AMP + phosphate + 2 H(+)</text>
        <dbReference type="Rhea" id="RHEA:11364"/>
        <dbReference type="ChEBI" id="CHEBI:15361"/>
        <dbReference type="ChEBI" id="CHEBI:15377"/>
        <dbReference type="ChEBI" id="CHEBI:15378"/>
        <dbReference type="ChEBI" id="CHEBI:30616"/>
        <dbReference type="ChEBI" id="CHEBI:43474"/>
        <dbReference type="ChEBI" id="CHEBI:58702"/>
        <dbReference type="ChEBI" id="CHEBI:456215"/>
        <dbReference type="EC" id="2.7.9.2"/>
    </reaction>
</comment>
<dbReference type="SUPFAM" id="SSF52009">
    <property type="entry name" value="Phosphohistidine domain"/>
    <property type="match status" value="1"/>
</dbReference>
<dbReference type="RefSeq" id="WP_408631163.1">
    <property type="nucleotide sequence ID" value="NZ_AP017928.1"/>
</dbReference>
<dbReference type="InterPro" id="IPR013815">
    <property type="entry name" value="ATP_grasp_subdomain_1"/>
</dbReference>
<dbReference type="Gene3D" id="3.30.1490.20">
    <property type="entry name" value="ATP-grasp fold, A domain"/>
    <property type="match status" value="1"/>
</dbReference>
<dbReference type="SUPFAM" id="SSF56059">
    <property type="entry name" value="Glutathione synthetase ATP-binding domain-like"/>
    <property type="match status" value="1"/>
</dbReference>
<evidence type="ECO:0000256" key="10">
    <source>
        <dbReference type="ARBA" id="ARBA00022777"/>
    </source>
</evidence>
<keyword evidence="12" id="KW-0460">Magnesium</keyword>
<evidence type="ECO:0000256" key="14">
    <source>
        <dbReference type="ARBA" id="ARBA00047700"/>
    </source>
</evidence>
<evidence type="ECO:0000256" key="11">
    <source>
        <dbReference type="ARBA" id="ARBA00022840"/>
    </source>
</evidence>
<evidence type="ECO:0000256" key="3">
    <source>
        <dbReference type="ARBA" id="ARBA00004742"/>
    </source>
</evidence>
<dbReference type="Gene3D" id="3.30.470.20">
    <property type="entry name" value="ATP-grasp fold, B domain"/>
    <property type="match status" value="1"/>
</dbReference>
<evidence type="ECO:0000256" key="13">
    <source>
        <dbReference type="ARBA" id="ARBA00033470"/>
    </source>
</evidence>
<evidence type="ECO:0000256" key="6">
    <source>
        <dbReference type="ARBA" id="ARBA00021623"/>
    </source>
</evidence>
<evidence type="ECO:0000259" key="16">
    <source>
        <dbReference type="Pfam" id="PF01326"/>
    </source>
</evidence>
<comment type="function">
    <text evidence="2">Catalyzes the phosphorylation of pyruvate to phosphoenolpyruvate.</text>
</comment>
<sequence length="511" mass="56138">MLRQLKRTGIRVPAGFATTAQAYWDFVQANDLRGQISAALEALQRGRVSLAEAGQRIRNAFYRAEFPSEIADTIAQAYRDLAEQTGRKDPDVAVRSSATAEDLPEASFAGQQETFLNIRGERALLDACRRCFASLFTDRAIIYRENHGFDHLRVALSIGVQRMVRSDRAGAGIMFSIDTETGFPDVVLIDANWGLGETVVQGTVDPDAYAVFKPLLKQEAYRPIIDKTIGRKAEKVIYAEAGETRTVDCAPEERSHYVLADDEILALARWAAEIENHYGRPMDMEWAKDGDTNELFIVQARPETVQSRKEAGSLKSYTLRRKGRRLIEGLSIGDAIAAGKVCKLKSADEIDRFEPDGILVTPMTDPDWVPIMKKAAAIVTDHGGRTSHAAIVSRELGVPAVVGTGRATEVLADGSEVTVSCAEGDTGFVYEGIADYDVKDVQIEEIPETATKVMFNLANPARRCAGGGCPPMASVWRAWSSSSAISFASIRWPWCAGRNWRTRRRATASKS</sequence>
<dbReference type="Gene3D" id="3.50.30.10">
    <property type="entry name" value="Phosphohistidine domain"/>
    <property type="match status" value="1"/>
</dbReference>
<dbReference type="Pfam" id="PF00391">
    <property type="entry name" value="PEP-utilizers"/>
    <property type="match status" value="1"/>
</dbReference>
<dbReference type="EC" id="2.7.9.2" evidence="5"/>
<reference evidence="17 18" key="1">
    <citation type="submission" date="2016-12" db="EMBL/GenBank/DDBJ databases">
        <title>Genome sequencing of Methylocaldum marinum.</title>
        <authorList>
            <person name="Takeuchi M."/>
            <person name="Kamagata Y."/>
            <person name="Hiraoka S."/>
            <person name="Oshima K."/>
            <person name="Hattori M."/>
            <person name="Iwasaki W."/>
        </authorList>
    </citation>
    <scope>NUCLEOTIDE SEQUENCE [LARGE SCALE GENOMIC DNA]</scope>
    <source>
        <strain evidence="17 18">S8</strain>
    </source>
</reference>
<dbReference type="InterPro" id="IPR002192">
    <property type="entry name" value="PPDK_AMP/ATP-bd"/>
</dbReference>
<dbReference type="EMBL" id="AP017928">
    <property type="protein sequence ID" value="BBA32698.1"/>
    <property type="molecule type" value="Genomic_DNA"/>
</dbReference>
<dbReference type="UniPathway" id="UPA00138"/>
<dbReference type="GO" id="GO:0046872">
    <property type="term" value="F:metal ion binding"/>
    <property type="evidence" value="ECO:0007669"/>
    <property type="project" value="UniProtKB-KW"/>
</dbReference>
<evidence type="ECO:0000256" key="5">
    <source>
        <dbReference type="ARBA" id="ARBA00011996"/>
    </source>
</evidence>
<dbReference type="Pfam" id="PF01326">
    <property type="entry name" value="PPDK_N"/>
    <property type="match status" value="1"/>
</dbReference>
<protein>
    <recommendedName>
        <fullName evidence="6">Phosphoenolpyruvate synthase</fullName>
        <ecNumber evidence="5">2.7.9.2</ecNumber>
    </recommendedName>
    <alternativeName>
        <fullName evidence="13">Pyruvate, water dikinase</fullName>
    </alternativeName>
</protein>
<evidence type="ECO:0000256" key="7">
    <source>
        <dbReference type="ARBA" id="ARBA00022679"/>
    </source>
</evidence>
<evidence type="ECO:0000256" key="9">
    <source>
        <dbReference type="ARBA" id="ARBA00022741"/>
    </source>
</evidence>
<evidence type="ECO:0000256" key="2">
    <source>
        <dbReference type="ARBA" id="ARBA00002988"/>
    </source>
</evidence>
<dbReference type="PROSITE" id="PS00370">
    <property type="entry name" value="PEP_ENZYMES_PHOS_SITE"/>
    <property type="match status" value="1"/>
</dbReference>
<keyword evidence="10" id="KW-0418">Kinase</keyword>
<evidence type="ECO:0000259" key="15">
    <source>
        <dbReference type="Pfam" id="PF00391"/>
    </source>
</evidence>
<dbReference type="KEGG" id="mmai:sS8_0733"/>
<dbReference type="InterPro" id="IPR008279">
    <property type="entry name" value="PEP-util_enz_mobile_dom"/>
</dbReference>
<evidence type="ECO:0000313" key="17">
    <source>
        <dbReference type="EMBL" id="BBA32698.1"/>
    </source>
</evidence>
<comment type="cofactor">
    <cofactor evidence="1">
        <name>Mg(2+)</name>
        <dbReference type="ChEBI" id="CHEBI:18420"/>
    </cofactor>
</comment>
<keyword evidence="8" id="KW-0479">Metal-binding</keyword>
<keyword evidence="7" id="KW-0808">Transferase</keyword>
<comment type="similarity">
    <text evidence="4">Belongs to the PEP-utilizing enzyme family.</text>
</comment>
<evidence type="ECO:0000313" key="18">
    <source>
        <dbReference type="Proteomes" id="UP000266313"/>
    </source>
</evidence>
<keyword evidence="9" id="KW-0547">Nucleotide-binding</keyword>
<gene>
    <name evidence="17" type="ORF">sS8_0733</name>
</gene>
<proteinExistence type="inferred from homology"/>
<comment type="pathway">
    <text evidence="3">Carbohydrate biosynthesis; gluconeogenesis.</text>
</comment>
<dbReference type="PANTHER" id="PTHR43030:SF1">
    <property type="entry name" value="PHOSPHOENOLPYRUVATE SYNTHASE"/>
    <property type="match status" value="1"/>
</dbReference>
<dbReference type="NCBIfam" id="NF005057">
    <property type="entry name" value="PRK06464.1"/>
    <property type="match status" value="1"/>
</dbReference>
<dbReference type="FunFam" id="3.30.1490.20:FF:000010">
    <property type="entry name" value="Phosphoenolpyruvate synthase"/>
    <property type="match status" value="1"/>
</dbReference>
<dbReference type="PANTHER" id="PTHR43030">
    <property type="entry name" value="PHOSPHOENOLPYRUVATE SYNTHASE"/>
    <property type="match status" value="1"/>
</dbReference>
<accession>A0A250KMB0</accession>
<dbReference type="Proteomes" id="UP000266313">
    <property type="component" value="Chromosome"/>
</dbReference>
<dbReference type="InterPro" id="IPR006319">
    <property type="entry name" value="PEP_synth"/>
</dbReference>
<keyword evidence="18" id="KW-1185">Reference proteome</keyword>
<evidence type="ECO:0000256" key="8">
    <source>
        <dbReference type="ARBA" id="ARBA00022723"/>
    </source>
</evidence>
<evidence type="ECO:0000256" key="1">
    <source>
        <dbReference type="ARBA" id="ARBA00001946"/>
    </source>
</evidence>
<dbReference type="AlphaFoldDB" id="A0A250KMB0"/>
<keyword evidence="11" id="KW-0067">ATP-binding</keyword>
<dbReference type="FunFam" id="3.30.470.20:FF:000017">
    <property type="entry name" value="Phosphoenolpyruvate synthase"/>
    <property type="match status" value="1"/>
</dbReference>
<name>A0A250KMB0_9GAMM</name>
<feature type="domain" description="Pyruvate phosphate dikinase AMP/ATP-binding" evidence="16">
    <location>
        <begin position="4"/>
        <end position="312"/>
    </location>
</feature>
<feature type="domain" description="PEP-utilising enzyme mobile" evidence="15">
    <location>
        <begin position="353"/>
        <end position="424"/>
    </location>
</feature>
<dbReference type="InterPro" id="IPR036637">
    <property type="entry name" value="Phosphohistidine_dom_sf"/>
</dbReference>
<keyword evidence="17" id="KW-0670">Pyruvate</keyword>
<dbReference type="InterPro" id="IPR018274">
    <property type="entry name" value="PEP_util_AS"/>
</dbReference>
<evidence type="ECO:0000256" key="12">
    <source>
        <dbReference type="ARBA" id="ARBA00022842"/>
    </source>
</evidence>